<evidence type="ECO:0000313" key="2">
    <source>
        <dbReference type="Proteomes" id="UP000094501"/>
    </source>
</evidence>
<sequence>MTSERSHYRGYEIRLRQEWSNWCANILPTRDDLPMLAMSQLRTLSSSPEEALAAAKQNVDEYLGTESERQVA</sequence>
<protein>
    <submittedName>
        <fullName evidence="1">Uncharacterized protein</fullName>
    </submittedName>
</protein>
<comment type="caution">
    <text evidence="1">The sequence shown here is derived from an EMBL/GenBank/DDBJ whole genome shotgun (WGS) entry which is preliminary data.</text>
</comment>
<proteinExistence type="predicted"/>
<gene>
    <name evidence="1" type="ORF">AUC68_02850</name>
</gene>
<reference evidence="1 2" key="1">
    <citation type="journal article" date="2016" name="Environ. Microbiol.">
        <title>New Methyloceanibacter diversity from North Sea sediments includes methanotroph containing solely the soluble methane monooxygenase.</title>
        <authorList>
            <person name="Vekeman B."/>
            <person name="Kerckhof F.M."/>
            <person name="Cremers G."/>
            <person name="de Vos P."/>
            <person name="Vandamme P."/>
            <person name="Boon N."/>
            <person name="Op den Camp H.J."/>
            <person name="Heylen K."/>
        </authorList>
    </citation>
    <scope>NUCLEOTIDE SEQUENCE [LARGE SCALE GENOMIC DNA]</scope>
    <source>
        <strain evidence="1 2">R-67174</strain>
    </source>
</reference>
<dbReference type="OrthoDB" id="8451646at2"/>
<name>A0A1E3W2W0_9HYPH</name>
<dbReference type="Proteomes" id="UP000094501">
    <property type="component" value="Unassembled WGS sequence"/>
</dbReference>
<dbReference type="AlphaFoldDB" id="A0A1E3W2W0"/>
<organism evidence="1 2">
    <name type="scientific">Methyloceanibacter methanicus</name>
    <dbReference type="NCBI Taxonomy" id="1774968"/>
    <lineage>
        <taxon>Bacteria</taxon>
        <taxon>Pseudomonadati</taxon>
        <taxon>Pseudomonadota</taxon>
        <taxon>Alphaproteobacteria</taxon>
        <taxon>Hyphomicrobiales</taxon>
        <taxon>Hyphomicrobiaceae</taxon>
        <taxon>Methyloceanibacter</taxon>
    </lineage>
</organism>
<keyword evidence="2" id="KW-1185">Reference proteome</keyword>
<accession>A0A1E3W2W0</accession>
<dbReference type="RefSeq" id="WP_069436893.1">
    <property type="nucleotide sequence ID" value="NZ_LPWG01000010.1"/>
</dbReference>
<evidence type="ECO:0000313" key="1">
    <source>
        <dbReference type="EMBL" id="ODS00080.1"/>
    </source>
</evidence>
<dbReference type="EMBL" id="LPWG01000010">
    <property type="protein sequence ID" value="ODS00080.1"/>
    <property type="molecule type" value="Genomic_DNA"/>
</dbReference>